<name>A0A8J4V686_9ROSI</name>
<dbReference type="PANTHER" id="PTHR34145">
    <property type="entry name" value="OS02G0105600 PROTEIN"/>
    <property type="match status" value="1"/>
</dbReference>
<dbReference type="InterPro" id="IPR053772">
    <property type="entry name" value="At1g61320/At1g61330-like"/>
</dbReference>
<evidence type="ECO:0000313" key="2">
    <source>
        <dbReference type="EMBL" id="KAF3942775.1"/>
    </source>
</evidence>
<dbReference type="PANTHER" id="PTHR34145:SF28">
    <property type="entry name" value="F-BOX DOMAIN-CONTAINING PROTEIN"/>
    <property type="match status" value="1"/>
</dbReference>
<dbReference type="InterPro" id="IPR001810">
    <property type="entry name" value="F-box_dom"/>
</dbReference>
<organism evidence="2 3">
    <name type="scientific">Castanea mollissima</name>
    <name type="common">Chinese chestnut</name>
    <dbReference type="NCBI Taxonomy" id="60419"/>
    <lineage>
        <taxon>Eukaryota</taxon>
        <taxon>Viridiplantae</taxon>
        <taxon>Streptophyta</taxon>
        <taxon>Embryophyta</taxon>
        <taxon>Tracheophyta</taxon>
        <taxon>Spermatophyta</taxon>
        <taxon>Magnoliopsida</taxon>
        <taxon>eudicotyledons</taxon>
        <taxon>Gunneridae</taxon>
        <taxon>Pentapetalae</taxon>
        <taxon>rosids</taxon>
        <taxon>fabids</taxon>
        <taxon>Fagales</taxon>
        <taxon>Fagaceae</taxon>
        <taxon>Castanea</taxon>
    </lineage>
</organism>
<dbReference type="CDD" id="cd22160">
    <property type="entry name" value="F-box_AtFBL13-like"/>
    <property type="match status" value="1"/>
</dbReference>
<dbReference type="SUPFAM" id="SSF52047">
    <property type="entry name" value="RNI-like"/>
    <property type="match status" value="1"/>
</dbReference>
<sequence>MSAVEDMKNNKKRSGNFARDRGCTLNMLSLTKLSLNLMQNKRVGISRKKRKRQRQDPSKDWISDLPDEILIDIVSLLPMKEALNISILSKRWRHIWRSTVILKFDGSNKLLSSIGNKKSLQRLAFVTWVDRVLDSHYGSVVTEFSVCYALNRRAACHINQWISFAVGKKVQRLELKLEDEDSSFSGLYTFPSSKFRAEEASSIKHLALNACRVYSPGFDSFRSLITLSLDHVVLTDIDFNNIFWNCSRLEHVSVVEAKNLVNARVVGPNLPLKHLKLRICDQLESIEICAMNLVIFIYGGEPINLFLRNVPMLREIQFFASDVMINDTIASTLSQVVSLETLALFCKNVWNITEEYPEIKSRVFPTFSKLKVLVLSVKTSFWSGYIGFPSLLRACPLLQRLGMHFDFRPLDPEFRSDETRTSPESQCQFLKEVELSGFLGQTYDMELAVYLIKAAVVLERMTIRSYIRYFSSRGWRDCEILEPEEMEMIRERAAQLHKEMPPTAKLVIL</sequence>
<dbReference type="OrthoDB" id="1163421at2759"/>
<evidence type="ECO:0000259" key="1">
    <source>
        <dbReference type="PROSITE" id="PS50181"/>
    </source>
</evidence>
<dbReference type="EMBL" id="JRKL02013371">
    <property type="protein sequence ID" value="KAF3942775.1"/>
    <property type="molecule type" value="Genomic_DNA"/>
</dbReference>
<dbReference type="InterPro" id="IPR036047">
    <property type="entry name" value="F-box-like_dom_sf"/>
</dbReference>
<reference evidence="2" key="1">
    <citation type="submission" date="2020-03" db="EMBL/GenBank/DDBJ databases">
        <title>Castanea mollissima Vanexum genome sequencing.</title>
        <authorList>
            <person name="Staton M."/>
        </authorList>
    </citation>
    <scope>NUCLEOTIDE SEQUENCE</scope>
    <source>
        <tissue evidence="2">Leaf</tissue>
    </source>
</reference>
<dbReference type="SUPFAM" id="SSF81383">
    <property type="entry name" value="F-box domain"/>
    <property type="match status" value="1"/>
</dbReference>
<dbReference type="InterPro" id="IPR032675">
    <property type="entry name" value="LRR_dom_sf"/>
</dbReference>
<gene>
    <name evidence="2" type="ORF">CMV_030597</name>
</gene>
<dbReference type="AlphaFoldDB" id="A0A8J4V686"/>
<accession>A0A8J4V686</accession>
<feature type="domain" description="F-box" evidence="1">
    <location>
        <begin position="59"/>
        <end position="114"/>
    </location>
</feature>
<dbReference type="Pfam" id="PF00646">
    <property type="entry name" value="F-box"/>
    <property type="match status" value="1"/>
</dbReference>
<dbReference type="SMART" id="SM00256">
    <property type="entry name" value="FBOX"/>
    <property type="match status" value="1"/>
</dbReference>
<dbReference type="Proteomes" id="UP000737018">
    <property type="component" value="Unassembled WGS sequence"/>
</dbReference>
<dbReference type="Gene3D" id="1.20.1280.50">
    <property type="match status" value="1"/>
</dbReference>
<comment type="caution">
    <text evidence="2">The sequence shown here is derived from an EMBL/GenBank/DDBJ whole genome shotgun (WGS) entry which is preliminary data.</text>
</comment>
<proteinExistence type="predicted"/>
<dbReference type="InterPro" id="IPR053781">
    <property type="entry name" value="F-box_AtFBL13-like"/>
</dbReference>
<dbReference type="Pfam" id="PF23622">
    <property type="entry name" value="LRR_At1g61320_AtMIF1"/>
    <property type="match status" value="1"/>
</dbReference>
<evidence type="ECO:0000313" key="3">
    <source>
        <dbReference type="Proteomes" id="UP000737018"/>
    </source>
</evidence>
<dbReference type="InterPro" id="IPR055357">
    <property type="entry name" value="LRR_At1g61320_AtMIF1"/>
</dbReference>
<dbReference type="PROSITE" id="PS50181">
    <property type="entry name" value="FBOX"/>
    <property type="match status" value="1"/>
</dbReference>
<protein>
    <recommendedName>
        <fullName evidence="1">F-box domain-containing protein</fullName>
    </recommendedName>
</protein>
<dbReference type="Gene3D" id="3.80.10.10">
    <property type="entry name" value="Ribonuclease Inhibitor"/>
    <property type="match status" value="1"/>
</dbReference>
<keyword evidence="3" id="KW-1185">Reference proteome</keyword>